<dbReference type="InterPro" id="IPR000182">
    <property type="entry name" value="GNAT_dom"/>
</dbReference>
<evidence type="ECO:0000259" key="1">
    <source>
        <dbReference type="PROSITE" id="PS51186"/>
    </source>
</evidence>
<dbReference type="AlphaFoldDB" id="A0A2V2ZWZ8"/>
<organism evidence="2 3">
    <name type="scientific">Cytobacillus oceanisediminis</name>
    <dbReference type="NCBI Taxonomy" id="665099"/>
    <lineage>
        <taxon>Bacteria</taxon>
        <taxon>Bacillati</taxon>
        <taxon>Bacillota</taxon>
        <taxon>Bacilli</taxon>
        <taxon>Bacillales</taxon>
        <taxon>Bacillaceae</taxon>
        <taxon>Cytobacillus</taxon>
    </lineage>
</organism>
<dbReference type="InterPro" id="IPR016181">
    <property type="entry name" value="Acyl_CoA_acyltransferase"/>
</dbReference>
<evidence type="ECO:0000313" key="3">
    <source>
        <dbReference type="Proteomes" id="UP000247150"/>
    </source>
</evidence>
<dbReference type="GO" id="GO:0016747">
    <property type="term" value="F:acyltransferase activity, transferring groups other than amino-acyl groups"/>
    <property type="evidence" value="ECO:0007669"/>
    <property type="project" value="InterPro"/>
</dbReference>
<feature type="domain" description="N-acetyltransferase" evidence="1">
    <location>
        <begin position="11"/>
        <end position="169"/>
    </location>
</feature>
<dbReference type="PANTHER" id="PTHR43792">
    <property type="entry name" value="GNAT FAMILY, PUTATIVE (AFU_ORTHOLOGUE AFUA_3G00765)-RELATED-RELATED"/>
    <property type="match status" value="1"/>
</dbReference>
<protein>
    <submittedName>
        <fullName evidence="2">RimJ/RimL family protein N-acetyltransferase</fullName>
    </submittedName>
</protein>
<sequence length="171" mass="19556">MSTPVISTERLILRKMNKDDVEHLMQIFSDPEAMKYYPATKDEKQTMEWIDWTLGNYAKYGVGLWIVENKETGEFLGQCGIVPQDVDGVTEMEIGYLFARRVWGKGYATEAAIACKKYGFDQIKLKKIISLPDVHNIPSAKVAERIGMKIEKTIHKWGKDVFVYSITNSLL</sequence>
<proteinExistence type="predicted"/>
<dbReference type="PROSITE" id="PS51186">
    <property type="entry name" value="GNAT"/>
    <property type="match status" value="1"/>
</dbReference>
<dbReference type="Proteomes" id="UP000247150">
    <property type="component" value="Unassembled WGS sequence"/>
</dbReference>
<dbReference type="PANTHER" id="PTHR43792:SF1">
    <property type="entry name" value="N-ACETYLTRANSFERASE DOMAIN-CONTAINING PROTEIN"/>
    <property type="match status" value="1"/>
</dbReference>
<dbReference type="Gene3D" id="3.40.630.30">
    <property type="match status" value="1"/>
</dbReference>
<dbReference type="InterPro" id="IPR051531">
    <property type="entry name" value="N-acetyltransferase"/>
</dbReference>
<evidence type="ECO:0000313" key="2">
    <source>
        <dbReference type="EMBL" id="PWW28210.1"/>
    </source>
</evidence>
<gene>
    <name evidence="2" type="ORF">DFO73_10624</name>
</gene>
<comment type="caution">
    <text evidence="2">The sequence shown here is derived from an EMBL/GenBank/DDBJ whole genome shotgun (WGS) entry which is preliminary data.</text>
</comment>
<keyword evidence="2" id="KW-0808">Transferase</keyword>
<dbReference type="EMBL" id="QGTW01000006">
    <property type="protein sequence ID" value="PWW28210.1"/>
    <property type="molecule type" value="Genomic_DNA"/>
</dbReference>
<dbReference type="SUPFAM" id="SSF55729">
    <property type="entry name" value="Acyl-CoA N-acyltransferases (Nat)"/>
    <property type="match status" value="1"/>
</dbReference>
<dbReference type="Pfam" id="PF13302">
    <property type="entry name" value="Acetyltransf_3"/>
    <property type="match status" value="1"/>
</dbReference>
<dbReference type="RefSeq" id="WP_110065089.1">
    <property type="nucleotide sequence ID" value="NZ_QGTW01000006.1"/>
</dbReference>
<name>A0A2V2ZWZ8_9BACI</name>
<dbReference type="OrthoDB" id="9798081at2"/>
<reference evidence="2 3" key="1">
    <citation type="submission" date="2018-05" db="EMBL/GenBank/DDBJ databases">
        <title>Freshwater and sediment microbial communities from various areas in North America, analyzing microbe dynamics in response to fracking.</title>
        <authorList>
            <person name="Lamendella R."/>
        </authorList>
    </citation>
    <scope>NUCLEOTIDE SEQUENCE [LARGE SCALE GENOMIC DNA]</scope>
    <source>
        <strain evidence="2 3">15_TX</strain>
    </source>
</reference>
<accession>A0A2V2ZWZ8</accession>